<evidence type="ECO:0000313" key="2">
    <source>
        <dbReference type="Proteomes" id="UP001612741"/>
    </source>
</evidence>
<organism evidence="1 2">
    <name type="scientific">Nonomuraea typhae</name>
    <dbReference type="NCBI Taxonomy" id="2603600"/>
    <lineage>
        <taxon>Bacteria</taxon>
        <taxon>Bacillati</taxon>
        <taxon>Actinomycetota</taxon>
        <taxon>Actinomycetes</taxon>
        <taxon>Streptosporangiales</taxon>
        <taxon>Streptosporangiaceae</taxon>
        <taxon>Nonomuraea</taxon>
    </lineage>
</organism>
<accession>A0ABW7YT78</accession>
<evidence type="ECO:0000313" key="1">
    <source>
        <dbReference type="EMBL" id="MFI6498887.1"/>
    </source>
</evidence>
<dbReference type="GO" id="GO:0016787">
    <property type="term" value="F:hydrolase activity"/>
    <property type="evidence" value="ECO:0007669"/>
    <property type="project" value="UniProtKB-KW"/>
</dbReference>
<keyword evidence="1" id="KW-0378">Hydrolase</keyword>
<protein>
    <submittedName>
        <fullName evidence="1">L-2-amino-thiazoline-4-carboxylic acid hydrolase</fullName>
    </submittedName>
</protein>
<dbReference type="EMBL" id="JBITGY010000004">
    <property type="protein sequence ID" value="MFI6498887.1"/>
    <property type="molecule type" value="Genomic_DNA"/>
</dbReference>
<dbReference type="Pfam" id="PF14196">
    <property type="entry name" value="ATC_hydrolase"/>
    <property type="match status" value="1"/>
</dbReference>
<comment type="caution">
    <text evidence="1">The sequence shown here is derived from an EMBL/GenBank/DDBJ whole genome shotgun (WGS) entry which is preliminary data.</text>
</comment>
<name>A0ABW7YT78_9ACTN</name>
<proteinExistence type="predicted"/>
<dbReference type="InterPro" id="IPR026002">
    <property type="entry name" value="ATC_hydrolase-like"/>
</dbReference>
<dbReference type="Proteomes" id="UP001612741">
    <property type="component" value="Unassembled WGS sequence"/>
</dbReference>
<gene>
    <name evidence="1" type="ORF">ACIBG2_15970</name>
</gene>
<keyword evidence="2" id="KW-1185">Reference proteome</keyword>
<sequence>MNEQEYRALMRTRLADYLRLREDMGDEPAREAILESYVRRQEQRMGTLIRRNSLAEGFSKVTRVFDGMGVHIEIVDVSGDGVDAAVEILTTCECQSACDDLGVNEPLTVLCELDNEAARRAFPGLKVEVLRQHVRGAHMCVFRYSRQAP</sequence>
<reference evidence="1 2" key="1">
    <citation type="submission" date="2024-10" db="EMBL/GenBank/DDBJ databases">
        <title>The Natural Products Discovery Center: Release of the First 8490 Sequenced Strains for Exploring Actinobacteria Biosynthetic Diversity.</title>
        <authorList>
            <person name="Kalkreuter E."/>
            <person name="Kautsar S.A."/>
            <person name="Yang D."/>
            <person name="Bader C.D."/>
            <person name="Teijaro C.N."/>
            <person name="Fluegel L."/>
            <person name="Davis C.M."/>
            <person name="Simpson J.R."/>
            <person name="Lauterbach L."/>
            <person name="Steele A.D."/>
            <person name="Gui C."/>
            <person name="Meng S."/>
            <person name="Li G."/>
            <person name="Viehrig K."/>
            <person name="Ye F."/>
            <person name="Su P."/>
            <person name="Kiefer A.F."/>
            <person name="Nichols A."/>
            <person name="Cepeda A.J."/>
            <person name="Yan W."/>
            <person name="Fan B."/>
            <person name="Jiang Y."/>
            <person name="Adhikari A."/>
            <person name="Zheng C.-J."/>
            <person name="Schuster L."/>
            <person name="Cowan T.M."/>
            <person name="Smanski M.J."/>
            <person name="Chevrette M.G."/>
            <person name="De Carvalho L.P.S."/>
            <person name="Shen B."/>
        </authorList>
    </citation>
    <scope>NUCLEOTIDE SEQUENCE [LARGE SCALE GENOMIC DNA]</scope>
    <source>
        <strain evidence="1 2">NPDC050545</strain>
    </source>
</reference>
<dbReference type="RefSeq" id="WP_397082120.1">
    <property type="nucleotide sequence ID" value="NZ_JBITGY010000004.1"/>
</dbReference>